<dbReference type="AlphaFoldDB" id="A0A6M3M6I9"/>
<reference evidence="2" key="1">
    <citation type="submission" date="2020-03" db="EMBL/GenBank/DDBJ databases">
        <title>The deep terrestrial virosphere.</title>
        <authorList>
            <person name="Holmfeldt K."/>
            <person name="Nilsson E."/>
            <person name="Simone D."/>
            <person name="Lopez-Fernandez M."/>
            <person name="Wu X."/>
            <person name="de Brujin I."/>
            <person name="Lundin D."/>
            <person name="Andersson A."/>
            <person name="Bertilsson S."/>
            <person name="Dopson M."/>
        </authorList>
    </citation>
    <scope>NUCLEOTIDE SEQUENCE</scope>
    <source>
        <strain evidence="2">MM171B00688</strain>
    </source>
</reference>
<gene>
    <name evidence="2" type="ORF">MM171B00688_0006</name>
</gene>
<feature type="region of interest" description="Disordered" evidence="1">
    <location>
        <begin position="52"/>
        <end position="80"/>
    </location>
</feature>
<name>A0A6M3M6I9_9ZZZZ</name>
<evidence type="ECO:0000313" key="2">
    <source>
        <dbReference type="EMBL" id="QJB03451.1"/>
    </source>
</evidence>
<feature type="compositionally biased region" description="Basic residues" evidence="1">
    <location>
        <begin position="62"/>
        <end position="73"/>
    </location>
</feature>
<evidence type="ECO:0000256" key="1">
    <source>
        <dbReference type="SAM" id="MobiDB-lite"/>
    </source>
</evidence>
<dbReference type="EMBL" id="MT143847">
    <property type="protein sequence ID" value="QJB03451.1"/>
    <property type="molecule type" value="Genomic_DNA"/>
</dbReference>
<organism evidence="2">
    <name type="scientific">viral metagenome</name>
    <dbReference type="NCBI Taxonomy" id="1070528"/>
    <lineage>
        <taxon>unclassified sequences</taxon>
        <taxon>metagenomes</taxon>
        <taxon>organismal metagenomes</taxon>
    </lineage>
</organism>
<protein>
    <submittedName>
        <fullName evidence="2">Uncharacterized protein</fullName>
    </submittedName>
</protein>
<accession>A0A6M3M6I9</accession>
<proteinExistence type="predicted"/>
<sequence length="80" mass="9784">MRKRVLRRGRYVFLTQCDRCGEWIEDPARVRDVKGRWLELCDKCKGTVNGEVEQMMPPESRTRRKRETRRRPRLAPWERP</sequence>